<keyword evidence="4" id="KW-1185">Reference proteome</keyword>
<protein>
    <submittedName>
        <fullName evidence="3">WW domain-containing oxidoreductase</fullName>
    </submittedName>
</protein>
<dbReference type="PANTHER" id="PTHR43157:SF31">
    <property type="entry name" value="PHOSPHATIDYLINOSITOL-GLYCAN BIOSYNTHESIS CLASS F PROTEIN"/>
    <property type="match status" value="1"/>
</dbReference>
<dbReference type="Pfam" id="PF00106">
    <property type="entry name" value="adh_short"/>
    <property type="match status" value="1"/>
</dbReference>
<comment type="caution">
    <text evidence="3">The sequence shown here is derived from an EMBL/GenBank/DDBJ whole genome shotgun (WGS) entry which is preliminary data.</text>
</comment>
<dbReference type="InterPro" id="IPR036291">
    <property type="entry name" value="NAD(P)-bd_dom_sf"/>
</dbReference>
<dbReference type="PANTHER" id="PTHR43157">
    <property type="entry name" value="PHOSPHATIDYLINOSITOL-GLYCAN BIOSYNTHESIS CLASS F PROTEIN-RELATED"/>
    <property type="match status" value="1"/>
</dbReference>
<evidence type="ECO:0000256" key="1">
    <source>
        <dbReference type="ARBA" id="ARBA00023002"/>
    </source>
</evidence>
<proteinExistence type="predicted"/>
<dbReference type="PRINTS" id="PR00081">
    <property type="entry name" value="GDHRDH"/>
</dbReference>
<dbReference type="Proteomes" id="UP000485058">
    <property type="component" value="Unassembled WGS sequence"/>
</dbReference>
<evidence type="ECO:0000313" key="3">
    <source>
        <dbReference type="EMBL" id="GFH14019.1"/>
    </source>
</evidence>
<dbReference type="AlphaFoldDB" id="A0A699Z4P7"/>
<accession>A0A699Z4P7</accession>
<gene>
    <name evidence="3" type="ORF">HaLaN_09992</name>
</gene>
<organism evidence="3 4">
    <name type="scientific">Haematococcus lacustris</name>
    <name type="common">Green alga</name>
    <name type="synonym">Haematococcus pluvialis</name>
    <dbReference type="NCBI Taxonomy" id="44745"/>
    <lineage>
        <taxon>Eukaryota</taxon>
        <taxon>Viridiplantae</taxon>
        <taxon>Chlorophyta</taxon>
        <taxon>core chlorophytes</taxon>
        <taxon>Chlorophyceae</taxon>
        <taxon>CS clade</taxon>
        <taxon>Chlamydomonadales</taxon>
        <taxon>Haematococcaceae</taxon>
        <taxon>Haematococcus</taxon>
    </lineage>
</organism>
<feature type="domain" description="Ketoreductase" evidence="2">
    <location>
        <begin position="37"/>
        <end position="227"/>
    </location>
</feature>
<dbReference type="EMBL" id="BLLF01000677">
    <property type="protein sequence ID" value="GFH14019.1"/>
    <property type="molecule type" value="Genomic_DNA"/>
</dbReference>
<evidence type="ECO:0000259" key="2">
    <source>
        <dbReference type="SMART" id="SM00822"/>
    </source>
</evidence>
<name>A0A699Z4P7_HAELA</name>
<sequence length="331" mass="36401">MEFYSWLKKTYDRAEKTLVSEYLTSWTPAQVPNLEGKVAVVTGGNSGLGYVTCRKLAENGAKVFLVSRDRKNGEKAAAQIRSDIGPSALVTVLECDMSHLRNVQQLVKDIQASTTKLDILINMAGVFHPGPFAKTVDGLEQTIGIDYYAPALLTLGLLDLLRATPGSRVVFMASSAEQFGRLDWDNLKGDKYNDSGMTPYGTAKAYNLMFARELATRIPDVDFLGVHPGVVLTPLMVKGSVRYLTFIGAAIGRHWTFIGPNFMNFYNTVERKPVNYAVHNPINCWKLFEETVFILKELGCGSTINQIPRHPDDVYGSTTRPQAAAPTAVAA</sequence>
<dbReference type="SUPFAM" id="SSF51735">
    <property type="entry name" value="NAD(P)-binding Rossmann-fold domains"/>
    <property type="match status" value="1"/>
</dbReference>
<dbReference type="SMART" id="SM00822">
    <property type="entry name" value="PKS_KR"/>
    <property type="match status" value="1"/>
</dbReference>
<evidence type="ECO:0000313" key="4">
    <source>
        <dbReference type="Proteomes" id="UP000485058"/>
    </source>
</evidence>
<reference evidence="3 4" key="1">
    <citation type="submission" date="2020-02" db="EMBL/GenBank/DDBJ databases">
        <title>Draft genome sequence of Haematococcus lacustris strain NIES-144.</title>
        <authorList>
            <person name="Morimoto D."/>
            <person name="Nakagawa S."/>
            <person name="Yoshida T."/>
            <person name="Sawayama S."/>
        </authorList>
    </citation>
    <scope>NUCLEOTIDE SEQUENCE [LARGE SCALE GENOMIC DNA]</scope>
    <source>
        <strain evidence="3 4">NIES-144</strain>
    </source>
</reference>
<dbReference type="Gene3D" id="3.40.50.720">
    <property type="entry name" value="NAD(P)-binding Rossmann-like Domain"/>
    <property type="match status" value="1"/>
</dbReference>
<dbReference type="GO" id="GO:0016491">
    <property type="term" value="F:oxidoreductase activity"/>
    <property type="evidence" value="ECO:0007669"/>
    <property type="project" value="UniProtKB-KW"/>
</dbReference>
<dbReference type="InterPro" id="IPR057326">
    <property type="entry name" value="KR_dom"/>
</dbReference>
<keyword evidence="1" id="KW-0560">Oxidoreductase</keyword>
<dbReference type="InterPro" id="IPR002347">
    <property type="entry name" value="SDR_fam"/>
</dbReference>